<evidence type="ECO:0000313" key="2">
    <source>
        <dbReference type="Proteomes" id="UP001162992"/>
    </source>
</evidence>
<comment type="caution">
    <text evidence="1">The sequence shown here is derived from an EMBL/GenBank/DDBJ whole genome shotgun (WGS) entry which is preliminary data.</text>
</comment>
<gene>
    <name evidence="1" type="ORF">O6H91_18G041600</name>
</gene>
<dbReference type="EMBL" id="CM055109">
    <property type="protein sequence ID" value="KAJ7523213.1"/>
    <property type="molecule type" value="Genomic_DNA"/>
</dbReference>
<accession>A0ACC2B097</accession>
<dbReference type="Proteomes" id="UP001162992">
    <property type="component" value="Chromosome 18"/>
</dbReference>
<organism evidence="1 2">
    <name type="scientific">Diphasiastrum complanatum</name>
    <name type="common">Issler's clubmoss</name>
    <name type="synonym">Lycopodium complanatum</name>
    <dbReference type="NCBI Taxonomy" id="34168"/>
    <lineage>
        <taxon>Eukaryota</taxon>
        <taxon>Viridiplantae</taxon>
        <taxon>Streptophyta</taxon>
        <taxon>Embryophyta</taxon>
        <taxon>Tracheophyta</taxon>
        <taxon>Lycopodiopsida</taxon>
        <taxon>Lycopodiales</taxon>
        <taxon>Lycopodiaceae</taxon>
        <taxon>Lycopodioideae</taxon>
        <taxon>Diphasiastrum</taxon>
    </lineage>
</organism>
<keyword evidence="2" id="KW-1185">Reference proteome</keyword>
<name>A0ACC2B097_DIPCM</name>
<protein>
    <submittedName>
        <fullName evidence="1">Uncharacterized protein</fullName>
    </submittedName>
</protein>
<evidence type="ECO:0000313" key="1">
    <source>
        <dbReference type="EMBL" id="KAJ7523213.1"/>
    </source>
</evidence>
<reference evidence="2" key="1">
    <citation type="journal article" date="2024" name="Proc. Natl. Acad. Sci. U.S.A.">
        <title>Extraordinary preservation of gene collinearity over three hundred million years revealed in homosporous lycophytes.</title>
        <authorList>
            <person name="Li C."/>
            <person name="Wickell D."/>
            <person name="Kuo L.Y."/>
            <person name="Chen X."/>
            <person name="Nie B."/>
            <person name="Liao X."/>
            <person name="Peng D."/>
            <person name="Ji J."/>
            <person name="Jenkins J."/>
            <person name="Williams M."/>
            <person name="Shu S."/>
            <person name="Plott C."/>
            <person name="Barry K."/>
            <person name="Rajasekar S."/>
            <person name="Grimwood J."/>
            <person name="Han X."/>
            <person name="Sun S."/>
            <person name="Hou Z."/>
            <person name="He W."/>
            <person name="Dai G."/>
            <person name="Sun C."/>
            <person name="Schmutz J."/>
            <person name="Leebens-Mack J.H."/>
            <person name="Li F.W."/>
            <person name="Wang L."/>
        </authorList>
    </citation>
    <scope>NUCLEOTIDE SEQUENCE [LARGE SCALE GENOMIC DNA]</scope>
    <source>
        <strain evidence="2">cv. PW_Plant_1</strain>
    </source>
</reference>
<sequence>MEVGRSLLAQTLRQSMTPVVMVMATACVEDSCHKNQLGLVDLLRPFCILNQINVPVRTASEQPYRLQEFQLRLFYSFDIVQMRAEAAEEHLLKLVTDSSSDAAMELQGDPRKLEVVRKMAESESLSSWFQKYSREFMRTLAFSEHETIDHPVACLLVVSSKDENPVNKFVDLFNTGELPALMNDGVMDPKILKHYVLLHDNQDGPINRAEEILLELRSTFGVGDCRLISINSTHPDAVSSVEDLWSTPTLPAIDQNAPKERDDKGEESSIKMRPGSYLDSNDVEELADFVLDFSQKHVIPYMEQKIRVLNQQVLATRKGLKNQIKNLWWRKGKDETSDAPGQIYTYSSMESQIRVLADYAFMLRDYELALSNYRLLASDYKTDKAWKRYAGVQEMIGLSLFMLDQNRKEAETCMDAAFISYQKSGPVAARHSTRCALWWAEIHKARGQYREAAGVLFRAATEMEKEATLRAGVLLEQAAYCYLRSTPPMLRKYGFHLVLAGNRYHVSGQRKHAIRTYMSILSIYEGQGWNYISDHVHFHLGRLSAFLGRIDIAVQHFMNLIACSHQSAANQTIFLKEFLQVVQNLKEKGEMLDLSLPCISEHIFVHFEDHRTYSSASATDFPEQVWSSLEEGLVPAVPATVTTWLDAPSKMAEQTKDFNVSVAGEEIRVDVEFSNPLQITVEVSAVSLFCEVEVYTGESLREQKKDEIDDSFFLNRTEESFTLKAGEKKIVSLKVTPIKECRLKLLGVKWILSGIASGRRYFPVLTGKKRQLKGRGVQDRELSPHQRLKFHVVGCMPRLQVSLHELPDKVNTGEIHRLVLELLNPTPATVKNIRLRASSPAYLLVGEPGDLDSEFPHCLEDPRSVVTFMEQQCGKMNDALSSHGSIFSFPKDTILESSCSLLWPLWFHARSPGTIALNMVVYYEPLTPEPSMKYRTVRISHILQVLPSLCLSVQISPCASQIEQCLLRLDIENQHSSESFWLRQVSCIGHEWCITPLNSVTAEHGENSETGDATVKEAFLSSSVSPPQLLPSSQTSSFFFQLQHTKTLRQDLQALTSDIRLGPPSSTEPLVPVNTGPIYHFHQLERSLQLNTKQKQVTLNKLADNISESLLSGPEFVDLVLVCGQQDSMIVEKRVTVHDNVRLATHHVCHCSVKGSTPVVWAMEGPSLIVHNFLTDPFYEASVSLTVRNCANTSVWVKVETLDLDEGATGATGNSLVQGKQVGWCSTSPVSQSGDEPTVDVISAIPKTSGEFECDEYKGVSPCGPYMWCSQRSTTLRELAAGSVARVPLHVTFFAPGIYDLSSYRVSWKLFLTKEFQNLPLESEEKKGSFKGSPMTRSSSFIATTGLTSDAFGNSSQKNSQGSQIASEINTGAGHPFLLTLLQDKSL</sequence>
<proteinExistence type="predicted"/>